<keyword evidence="1" id="KW-0732">Signal</keyword>
<organism evidence="2 3">
    <name type="scientific">Halobacillus locisalis</name>
    <dbReference type="NCBI Taxonomy" id="220753"/>
    <lineage>
        <taxon>Bacteria</taxon>
        <taxon>Bacillati</taxon>
        <taxon>Bacillota</taxon>
        <taxon>Bacilli</taxon>
        <taxon>Bacillales</taxon>
        <taxon>Bacillaceae</taxon>
        <taxon>Halobacillus</taxon>
    </lineage>
</organism>
<dbReference type="EMBL" id="JACEFG010000002">
    <property type="protein sequence ID" value="MBA2175521.1"/>
    <property type="molecule type" value="Genomic_DNA"/>
</dbReference>
<comment type="caution">
    <text evidence="2">The sequence shown here is derived from an EMBL/GenBank/DDBJ whole genome shotgun (WGS) entry which is preliminary data.</text>
</comment>
<proteinExistence type="predicted"/>
<evidence type="ECO:0008006" key="4">
    <source>
        <dbReference type="Google" id="ProtNLM"/>
    </source>
</evidence>
<dbReference type="Proteomes" id="UP000571017">
    <property type="component" value="Unassembled WGS sequence"/>
</dbReference>
<accession>A0A838CUB9</accession>
<keyword evidence="3" id="KW-1185">Reference proteome</keyword>
<feature type="signal peptide" evidence="1">
    <location>
        <begin position="1"/>
        <end position="19"/>
    </location>
</feature>
<sequence length="120" mass="13300">MKKSVAVLFSVLLLVGCGAEVSNQQLIEPWKPSTIQEWTIVSFYEGKQVENPDSSLKALQILLARKGVAAKVIHQDIDEKEGFRDVLQVEAGHVIVIDHQGIRFKASSVSMLEGMILEQL</sequence>
<reference evidence="2 3" key="1">
    <citation type="journal article" date="2004" name="Extremophiles">
        <title>Halobacillus locisalis sp. nov., a halophilic bacterium isolated from a marine solar saltern of the Yellow Sea in Korea.</title>
        <authorList>
            <person name="Yoon J.H."/>
            <person name="Kang K.H."/>
            <person name="Oh T.K."/>
            <person name="Park Y.H."/>
        </authorList>
    </citation>
    <scope>NUCLEOTIDE SEQUENCE [LARGE SCALE GENOMIC DNA]</scope>
    <source>
        <strain evidence="2 3">KCTC 3788</strain>
    </source>
</reference>
<evidence type="ECO:0000256" key="1">
    <source>
        <dbReference type="SAM" id="SignalP"/>
    </source>
</evidence>
<evidence type="ECO:0000313" key="3">
    <source>
        <dbReference type="Proteomes" id="UP000571017"/>
    </source>
</evidence>
<dbReference type="PROSITE" id="PS51257">
    <property type="entry name" value="PROKAR_LIPOPROTEIN"/>
    <property type="match status" value="1"/>
</dbReference>
<feature type="chain" id="PRO_5039455650" description="Lipoprotein" evidence="1">
    <location>
        <begin position="20"/>
        <end position="120"/>
    </location>
</feature>
<gene>
    <name evidence="2" type="ORF">H0266_11510</name>
</gene>
<protein>
    <recommendedName>
        <fullName evidence="4">Lipoprotein</fullName>
    </recommendedName>
</protein>
<name>A0A838CUB9_9BACI</name>
<dbReference type="RefSeq" id="WP_181472523.1">
    <property type="nucleotide sequence ID" value="NZ_JACEFG010000002.1"/>
</dbReference>
<evidence type="ECO:0000313" key="2">
    <source>
        <dbReference type="EMBL" id="MBA2175521.1"/>
    </source>
</evidence>
<dbReference type="AlphaFoldDB" id="A0A838CUB9"/>